<feature type="transmembrane region" description="Helical" evidence="1">
    <location>
        <begin position="30"/>
        <end position="47"/>
    </location>
</feature>
<feature type="transmembrane region" description="Helical" evidence="1">
    <location>
        <begin position="53"/>
        <end position="71"/>
    </location>
</feature>
<keyword evidence="3" id="KW-1185">Reference proteome</keyword>
<protein>
    <submittedName>
        <fullName evidence="2">Uncharacterized protein</fullName>
    </submittedName>
</protein>
<gene>
    <name evidence="2" type="ORF">DFR67_108160</name>
</gene>
<dbReference type="Proteomes" id="UP000247591">
    <property type="component" value="Unassembled WGS sequence"/>
</dbReference>
<dbReference type="EMBL" id="QJSP01000008">
    <property type="protein sequence ID" value="PYE16409.1"/>
    <property type="molecule type" value="Genomic_DNA"/>
</dbReference>
<keyword evidence="1" id="KW-1133">Transmembrane helix</keyword>
<evidence type="ECO:0000256" key="1">
    <source>
        <dbReference type="SAM" id="Phobius"/>
    </source>
</evidence>
<evidence type="ECO:0000313" key="3">
    <source>
        <dbReference type="Proteomes" id="UP000247591"/>
    </source>
</evidence>
<proteinExistence type="predicted"/>
<keyword evidence="1" id="KW-0472">Membrane</keyword>
<dbReference type="AlphaFoldDB" id="A0A318RL40"/>
<reference evidence="2 3" key="1">
    <citation type="submission" date="2018-06" db="EMBL/GenBank/DDBJ databases">
        <title>Genomic Encyclopedia of Type Strains, Phase IV (KMG-IV): sequencing the most valuable type-strain genomes for metagenomic binning, comparative biology and taxonomic classification.</title>
        <authorList>
            <person name="Goeker M."/>
        </authorList>
    </citation>
    <scope>NUCLEOTIDE SEQUENCE [LARGE SCALE GENOMIC DNA]</scope>
    <source>
        <strain evidence="2 3">DSM 45521</strain>
    </source>
</reference>
<evidence type="ECO:0000313" key="2">
    <source>
        <dbReference type="EMBL" id="PYE16409.1"/>
    </source>
</evidence>
<sequence length="79" mass="8460">MTTTQNDSPLSNLMSDAMRFGPAPTRGREVAVILSTFVLVAIIVAIFAPPVVFVAIAIAATVVNFAIRWAIGSRKWGSR</sequence>
<name>A0A318RL40_WILLI</name>
<accession>A0A318RL40</accession>
<dbReference type="OrthoDB" id="4474250at2"/>
<organism evidence="2 3">
    <name type="scientific">Williamsia limnetica</name>
    <dbReference type="NCBI Taxonomy" id="882452"/>
    <lineage>
        <taxon>Bacteria</taxon>
        <taxon>Bacillati</taxon>
        <taxon>Actinomycetota</taxon>
        <taxon>Actinomycetes</taxon>
        <taxon>Mycobacteriales</taxon>
        <taxon>Nocardiaceae</taxon>
        <taxon>Williamsia</taxon>
    </lineage>
</organism>
<comment type="caution">
    <text evidence="2">The sequence shown here is derived from an EMBL/GenBank/DDBJ whole genome shotgun (WGS) entry which is preliminary data.</text>
</comment>
<keyword evidence="1" id="KW-0812">Transmembrane</keyword>
<dbReference type="RefSeq" id="WP_110470277.1">
    <property type="nucleotide sequence ID" value="NZ_QJSP01000008.1"/>
</dbReference>